<dbReference type="AlphaFoldDB" id="A0A8K0CNM0"/>
<proteinExistence type="predicted"/>
<dbReference type="OrthoDB" id="6776761at2759"/>
<comment type="caution">
    <text evidence="1">The sequence shown here is derived from an EMBL/GenBank/DDBJ whole genome shotgun (WGS) entry which is preliminary data.</text>
</comment>
<reference evidence="1" key="1">
    <citation type="submission" date="2019-08" db="EMBL/GenBank/DDBJ databases">
        <title>The genome of the North American firefly Photinus pyralis.</title>
        <authorList>
            <consortium name="Photinus pyralis genome working group"/>
            <person name="Fallon T.R."/>
            <person name="Sander Lower S.E."/>
            <person name="Weng J.-K."/>
        </authorList>
    </citation>
    <scope>NUCLEOTIDE SEQUENCE</scope>
    <source>
        <strain evidence="1">TRF0915ILg1</strain>
        <tissue evidence="1">Whole body</tissue>
    </source>
</reference>
<evidence type="ECO:0000313" key="2">
    <source>
        <dbReference type="Proteomes" id="UP000801492"/>
    </source>
</evidence>
<organism evidence="1 2">
    <name type="scientific">Ignelater luminosus</name>
    <name type="common">Cucubano</name>
    <name type="synonym">Pyrophorus luminosus</name>
    <dbReference type="NCBI Taxonomy" id="2038154"/>
    <lineage>
        <taxon>Eukaryota</taxon>
        <taxon>Metazoa</taxon>
        <taxon>Ecdysozoa</taxon>
        <taxon>Arthropoda</taxon>
        <taxon>Hexapoda</taxon>
        <taxon>Insecta</taxon>
        <taxon>Pterygota</taxon>
        <taxon>Neoptera</taxon>
        <taxon>Endopterygota</taxon>
        <taxon>Coleoptera</taxon>
        <taxon>Polyphaga</taxon>
        <taxon>Elateriformia</taxon>
        <taxon>Elateroidea</taxon>
        <taxon>Elateridae</taxon>
        <taxon>Agrypninae</taxon>
        <taxon>Pyrophorini</taxon>
        <taxon>Ignelater</taxon>
    </lineage>
</organism>
<evidence type="ECO:0000313" key="1">
    <source>
        <dbReference type="EMBL" id="KAF2887748.1"/>
    </source>
</evidence>
<sequence>MSNAIYAETPLLAVREREIEVKSSIASRLENRALRWYGQVSRMGEERWPKRILEWSPRGRRRRGQPAVKWKTSITETMEGKGLKEGD</sequence>
<name>A0A8K0CNM0_IGNLU</name>
<dbReference type="Proteomes" id="UP000801492">
    <property type="component" value="Unassembled WGS sequence"/>
</dbReference>
<protein>
    <submittedName>
        <fullName evidence="1">Uncharacterized protein</fullName>
    </submittedName>
</protein>
<accession>A0A8K0CNM0</accession>
<dbReference type="EMBL" id="VTPC01081946">
    <property type="protein sequence ID" value="KAF2887748.1"/>
    <property type="molecule type" value="Genomic_DNA"/>
</dbReference>
<gene>
    <name evidence="1" type="ORF">ILUMI_18425</name>
</gene>
<keyword evidence="2" id="KW-1185">Reference proteome</keyword>